<dbReference type="SUPFAM" id="SSF52540">
    <property type="entry name" value="P-loop containing nucleoside triphosphate hydrolases"/>
    <property type="match status" value="1"/>
</dbReference>
<dbReference type="PANTHER" id="PTHR11669:SF8">
    <property type="entry name" value="DNA POLYMERASE III SUBUNIT DELTA"/>
    <property type="match status" value="1"/>
</dbReference>
<dbReference type="PANTHER" id="PTHR11669">
    <property type="entry name" value="REPLICATION FACTOR C / DNA POLYMERASE III GAMMA-TAU SUBUNIT"/>
    <property type="match status" value="1"/>
</dbReference>
<dbReference type="Pfam" id="PF13177">
    <property type="entry name" value="DNA_pol3_delta2"/>
    <property type="match status" value="1"/>
</dbReference>
<dbReference type="EMBL" id="BMMF01000013">
    <property type="protein sequence ID" value="GGK48188.1"/>
    <property type="molecule type" value="Genomic_DNA"/>
</dbReference>
<sequence length="353" mass="38054">MADKTPLAEPDQLPGAPHPRERDVLFGHEEAERAFLDAYGSGRLHHAWLIGGPEGIGKATLAYRVAKFVLDRGGRTPEPVASLDVPEGSRAARQVSVLSHPGLFVLRRVPATEKKAASTTIPVDEVRRALQLFGSTAADAGYRVCIVDAADDLIPASANALLKMVEEPPPRSLFLILSHAPQRVLPTIRSRCRKLLLRPLADDPLARVIRSLPEPIGSAPDDALSTAIGAAEGSARRAIALLDPERARTVQTVEGLLAALPAIDWRKVGALADRLARRGAEQDLELTLETVERWAISIVETRAGEGARRLAPLVEVCEKSARAAAEADTYNLDRRPLVLTLFGDLAEAVRATR</sequence>
<name>A0A917QG18_9HYPH</name>
<feature type="region of interest" description="Disordered" evidence="1">
    <location>
        <begin position="1"/>
        <end position="21"/>
    </location>
</feature>
<evidence type="ECO:0000313" key="3">
    <source>
        <dbReference type="Proteomes" id="UP000600449"/>
    </source>
</evidence>
<proteinExistence type="predicted"/>
<dbReference type="GO" id="GO:0006261">
    <property type="term" value="P:DNA-templated DNA replication"/>
    <property type="evidence" value="ECO:0007669"/>
    <property type="project" value="TreeGrafter"/>
</dbReference>
<gene>
    <name evidence="2" type="ORF">GCM10011322_38900</name>
</gene>
<dbReference type="RefSeq" id="WP_188914925.1">
    <property type="nucleotide sequence ID" value="NZ_BMMF01000013.1"/>
</dbReference>
<keyword evidence="3" id="KW-1185">Reference proteome</keyword>
<evidence type="ECO:0000313" key="2">
    <source>
        <dbReference type="EMBL" id="GGK48188.1"/>
    </source>
</evidence>
<dbReference type="GO" id="GO:0009360">
    <property type="term" value="C:DNA polymerase III complex"/>
    <property type="evidence" value="ECO:0007669"/>
    <property type="project" value="TreeGrafter"/>
</dbReference>
<organism evidence="2 3">
    <name type="scientific">Salinarimonas ramus</name>
    <dbReference type="NCBI Taxonomy" id="690164"/>
    <lineage>
        <taxon>Bacteria</taxon>
        <taxon>Pseudomonadati</taxon>
        <taxon>Pseudomonadota</taxon>
        <taxon>Alphaproteobacteria</taxon>
        <taxon>Hyphomicrobiales</taxon>
        <taxon>Salinarimonadaceae</taxon>
        <taxon>Salinarimonas</taxon>
    </lineage>
</organism>
<dbReference type="Proteomes" id="UP000600449">
    <property type="component" value="Unassembled WGS sequence"/>
</dbReference>
<evidence type="ECO:0000256" key="1">
    <source>
        <dbReference type="SAM" id="MobiDB-lite"/>
    </source>
</evidence>
<dbReference type="Gene3D" id="3.40.50.300">
    <property type="entry name" value="P-loop containing nucleotide triphosphate hydrolases"/>
    <property type="match status" value="1"/>
</dbReference>
<dbReference type="InterPro" id="IPR027417">
    <property type="entry name" value="P-loop_NTPase"/>
</dbReference>
<dbReference type="AlphaFoldDB" id="A0A917QG18"/>
<dbReference type="InterPro" id="IPR050238">
    <property type="entry name" value="DNA_Rep/Repair_Clamp_Loader"/>
</dbReference>
<accession>A0A917QG18</accession>
<reference evidence="2 3" key="1">
    <citation type="journal article" date="2014" name="Int. J. Syst. Evol. Microbiol.">
        <title>Complete genome sequence of Corynebacterium casei LMG S-19264T (=DSM 44701T), isolated from a smear-ripened cheese.</title>
        <authorList>
            <consortium name="US DOE Joint Genome Institute (JGI-PGF)"/>
            <person name="Walter F."/>
            <person name="Albersmeier A."/>
            <person name="Kalinowski J."/>
            <person name="Ruckert C."/>
        </authorList>
    </citation>
    <scope>NUCLEOTIDE SEQUENCE [LARGE SCALE GENOMIC DNA]</scope>
    <source>
        <strain evidence="2 3">CGMCC 1.9161</strain>
    </source>
</reference>
<protein>
    <submittedName>
        <fullName evidence="2">DNA polymerase III subunit delta</fullName>
    </submittedName>
</protein>
<dbReference type="NCBIfam" id="NF005677">
    <property type="entry name" value="PRK07471.1"/>
    <property type="match status" value="1"/>
</dbReference>
<comment type="caution">
    <text evidence="2">The sequence shown here is derived from an EMBL/GenBank/DDBJ whole genome shotgun (WGS) entry which is preliminary data.</text>
</comment>